<dbReference type="Gene3D" id="1.20.58.220">
    <property type="entry name" value="Phosphate transport system protein phou homolog 2, domain 2"/>
    <property type="match status" value="2"/>
</dbReference>
<evidence type="ECO:0000313" key="6">
    <source>
        <dbReference type="Proteomes" id="UP001408594"/>
    </source>
</evidence>
<comment type="caution">
    <text evidence="5">The sequence shown here is derived from an EMBL/GenBank/DDBJ whole genome shotgun (WGS) entry which is preliminary data.</text>
</comment>
<dbReference type="InterPro" id="IPR028366">
    <property type="entry name" value="PhoU"/>
</dbReference>
<comment type="function">
    <text evidence="3">Plays a role in the regulation of phosphate uptake.</text>
</comment>
<keyword evidence="3" id="KW-0963">Cytoplasm</keyword>
<proteinExistence type="inferred from homology"/>
<keyword evidence="3" id="KW-0813">Transport</keyword>
<evidence type="ECO:0000256" key="1">
    <source>
        <dbReference type="ARBA" id="ARBA00008107"/>
    </source>
</evidence>
<gene>
    <name evidence="5" type="primary">phoU</name>
    <name evidence="5" type="ORF">Maes01_01234</name>
</gene>
<feature type="domain" description="PhoU" evidence="4">
    <location>
        <begin position="25"/>
        <end position="111"/>
    </location>
</feature>
<dbReference type="InterPro" id="IPR026022">
    <property type="entry name" value="PhoU_dom"/>
</dbReference>
<organism evidence="5 6">
    <name type="scientific">Microbulbifer aestuariivivens</name>
    <dbReference type="NCBI Taxonomy" id="1908308"/>
    <lineage>
        <taxon>Bacteria</taxon>
        <taxon>Pseudomonadati</taxon>
        <taxon>Pseudomonadota</taxon>
        <taxon>Gammaproteobacteria</taxon>
        <taxon>Cellvibrionales</taxon>
        <taxon>Microbulbiferaceae</taxon>
        <taxon>Microbulbifer</taxon>
    </lineage>
</organism>
<dbReference type="Proteomes" id="UP001408594">
    <property type="component" value="Unassembled WGS sequence"/>
</dbReference>
<dbReference type="PIRSF" id="PIRSF003107">
    <property type="entry name" value="PhoU"/>
    <property type="match status" value="1"/>
</dbReference>
<keyword evidence="6" id="KW-1185">Reference proteome</keyword>
<evidence type="ECO:0000259" key="4">
    <source>
        <dbReference type="Pfam" id="PF01895"/>
    </source>
</evidence>
<dbReference type="InterPro" id="IPR038078">
    <property type="entry name" value="PhoU-like_sf"/>
</dbReference>
<evidence type="ECO:0000256" key="3">
    <source>
        <dbReference type="PIRNR" id="PIRNR003107"/>
    </source>
</evidence>
<dbReference type="SUPFAM" id="SSF109755">
    <property type="entry name" value="PhoU-like"/>
    <property type="match status" value="1"/>
</dbReference>
<comment type="subcellular location">
    <subcellularLocation>
        <location evidence="3">Cytoplasm</location>
    </subcellularLocation>
</comment>
<dbReference type="RefSeq" id="WP_345549803.1">
    <property type="nucleotide sequence ID" value="NZ_BAABRT010000007.1"/>
</dbReference>
<dbReference type="EMBL" id="BAABRT010000007">
    <property type="protein sequence ID" value="GAA5524677.1"/>
    <property type="molecule type" value="Genomic_DNA"/>
</dbReference>
<feature type="domain" description="PhoU" evidence="4">
    <location>
        <begin position="128"/>
        <end position="213"/>
    </location>
</feature>
<dbReference type="PANTHER" id="PTHR42930">
    <property type="entry name" value="PHOSPHATE-SPECIFIC TRANSPORT SYSTEM ACCESSORY PROTEIN PHOU"/>
    <property type="match status" value="1"/>
</dbReference>
<reference evidence="5 6" key="1">
    <citation type="submission" date="2024-02" db="EMBL/GenBank/DDBJ databases">
        <title>Microbulbifer aestuariivivens NBRC 112533.</title>
        <authorList>
            <person name="Ichikawa N."/>
            <person name="Katano-Makiyama Y."/>
            <person name="Hidaka K."/>
        </authorList>
    </citation>
    <scope>NUCLEOTIDE SEQUENCE [LARGE SCALE GENOMIC DNA]</scope>
    <source>
        <strain evidence="5 6">NBRC 112533</strain>
    </source>
</reference>
<dbReference type="NCBIfam" id="TIGR02135">
    <property type="entry name" value="phoU_full"/>
    <property type="match status" value="1"/>
</dbReference>
<name>A0ABP9WN88_9GAMM</name>
<evidence type="ECO:0000313" key="5">
    <source>
        <dbReference type="EMBL" id="GAA5524677.1"/>
    </source>
</evidence>
<comment type="subunit">
    <text evidence="3">Homodimer.</text>
</comment>
<accession>A0ABP9WN88</accession>
<evidence type="ECO:0000256" key="2">
    <source>
        <dbReference type="ARBA" id="ARBA00022592"/>
    </source>
</evidence>
<dbReference type="PANTHER" id="PTHR42930:SF3">
    <property type="entry name" value="PHOSPHATE-SPECIFIC TRANSPORT SYSTEM ACCESSORY PROTEIN PHOU"/>
    <property type="match status" value="1"/>
</dbReference>
<protein>
    <recommendedName>
        <fullName evidence="3">Phosphate-specific transport system accessory protein PhoU</fullName>
    </recommendedName>
</protein>
<keyword evidence="2 3" id="KW-0592">Phosphate transport</keyword>
<comment type="similarity">
    <text evidence="1 3">Belongs to the PhoU family.</text>
</comment>
<dbReference type="Pfam" id="PF01895">
    <property type="entry name" value="PhoU"/>
    <property type="match status" value="2"/>
</dbReference>
<sequence length="233" mass="26417">MDMHFDQHISRQFNEDLESLKTEMLEMGGLVTSQVADAVEALANADSEQAEKVLRIEEEIDKREMAIDEHATLIIAKRQPAASDLRMVMSVIRIARDLERVGDEASKVAKMAIALTDEGTAPRGYTEIRHIANAVRKMLNDALDAYTRFDVQAAMRTLAEDEQVDMDYRSAVREMVTYMMEDPRSISRVINVLWTLRALERIGDHAKNICEQVVYLVEGADIRHGHESNLKNT</sequence>